<evidence type="ECO:0000313" key="1">
    <source>
        <dbReference type="EMBL" id="TAA75849.1"/>
    </source>
</evidence>
<name>A0A521G499_9BACT</name>
<evidence type="ECO:0000313" key="2">
    <source>
        <dbReference type="Proteomes" id="UP000316238"/>
    </source>
</evidence>
<reference evidence="1" key="1">
    <citation type="submission" date="2017-07" db="EMBL/GenBank/DDBJ databases">
        <title>The cable genome - Insights into the physiology and evolution of filamentous bacteria capable of sulfide oxidation via long distance electron transfer.</title>
        <authorList>
            <person name="Thorup C."/>
            <person name="Bjerg J.T."/>
            <person name="Schreiber L."/>
            <person name="Nielsen L.P."/>
            <person name="Kjeldsen K.U."/>
            <person name="Boesen T."/>
            <person name="Boggild A."/>
            <person name="Meysman F."/>
            <person name="Geelhoed J."/>
            <person name="Schramm A."/>
        </authorList>
    </citation>
    <scope>NUCLEOTIDE SEQUENCE [LARGE SCALE GENOMIC DNA]</scope>
    <source>
        <strain evidence="1">GS</strain>
    </source>
</reference>
<gene>
    <name evidence="1" type="ORF">CDV28_10388</name>
</gene>
<comment type="caution">
    <text evidence="1">The sequence shown here is derived from an EMBL/GenBank/DDBJ whole genome shotgun (WGS) entry which is preliminary data.</text>
</comment>
<organism evidence="1 2">
    <name type="scientific">Candidatus Electronema aureum</name>
    <dbReference type="NCBI Taxonomy" id="2005002"/>
    <lineage>
        <taxon>Bacteria</taxon>
        <taxon>Pseudomonadati</taxon>
        <taxon>Thermodesulfobacteriota</taxon>
        <taxon>Desulfobulbia</taxon>
        <taxon>Desulfobulbales</taxon>
        <taxon>Desulfobulbaceae</taxon>
        <taxon>Candidatus Electronema</taxon>
    </lineage>
</organism>
<dbReference type="Proteomes" id="UP000316238">
    <property type="component" value="Unassembled WGS sequence"/>
</dbReference>
<dbReference type="AlphaFoldDB" id="A0A521G499"/>
<sequence length="80" mass="9129">MDRDSFIAKLRVYYPAACDAFLKSLIQTLINKRHTFCMSKAIPFARQSLCLLHGKTYAFCEAKPMPFVSQKVGVLMLVRV</sequence>
<keyword evidence="2" id="KW-1185">Reference proteome</keyword>
<protein>
    <submittedName>
        <fullName evidence="1">Uncharacterized protein</fullName>
    </submittedName>
</protein>
<dbReference type="EMBL" id="NQJD01000003">
    <property type="protein sequence ID" value="TAA75849.1"/>
    <property type="molecule type" value="Genomic_DNA"/>
</dbReference>
<accession>A0A521G499</accession>
<proteinExistence type="predicted"/>